<dbReference type="PANTHER" id="PTHR12044">
    <property type="entry name" value="BCL2 INTERACTING MEDIATOR OF CELL DEATH"/>
    <property type="match status" value="1"/>
</dbReference>
<gene>
    <name evidence="1" type="ORF">CRENBAI_015244</name>
</gene>
<reference evidence="1 2" key="1">
    <citation type="submission" date="2021-06" db="EMBL/GenBank/DDBJ databases">
        <authorList>
            <person name="Palmer J.M."/>
        </authorList>
    </citation>
    <scope>NUCLEOTIDE SEQUENCE [LARGE SCALE GENOMIC DNA]</scope>
    <source>
        <strain evidence="1 2">MEX-2019</strain>
        <tissue evidence="1">Muscle</tissue>
    </source>
</reference>
<dbReference type="GO" id="GO:0007127">
    <property type="term" value="P:meiosis I"/>
    <property type="evidence" value="ECO:0007669"/>
    <property type="project" value="TreeGrafter"/>
</dbReference>
<dbReference type="PANTHER" id="PTHR12044:SF14">
    <property type="entry name" value="MEIOTIC DOUBLE-STRANDED BREAK FORMATION PROTEIN 1"/>
    <property type="match status" value="1"/>
</dbReference>
<proteinExistence type="predicted"/>
<dbReference type="InterPro" id="IPR016024">
    <property type="entry name" value="ARM-type_fold"/>
</dbReference>
<sequence length="1294" mass="142166">MAGADIVYEQVHFRHDPKWSVRLQSAEGGGLQLCLACAIEMMEAEEMASVRKCFALSRISGILRSPAGALRELFRQDHRVTLHFITTLLGMLQSKEDPVTVEKVDQVLVQLLLEFQNELPFHFVLDKVHKQLNDQLSVKRFLPTFNFLGNLLKTVPNVAQSLLTQYVPLLDLLCSALAYPDEVLKTSVVNVWLQLLRTAGDTGAQYLPIATRDRLCILLLQTLNSASSAQLIKNCAGLLWQLVKLEEAVSVLMSTSGSLLMCDANEDSLTNNSQTLIQYQEQQPADHSLLPLLLKKLLLSGDETLQVTSAKCIAAILLRSPSQYCALCIEADLPGFLFDRLASSSSEMLLWSCYSCLVLLTEEPLFFSQCHSVYGIESLVRSLKEALQLTNLEVPKQGFLLLTEILERQPPSIHLFPSGSGFVAVSEAVTAGVSSSCLLVAAQAVKAAAALFRLTHQSRPFQYQVVEELIEAITRRFSELTLSSPSHHRSTGNKRRSGSSSHTFRSKGFLLQALICFQAACRLAEECASEPALMKNPFTAPYKHSGAQDSLESVCQCLLRCCDSVWIPTVLRTCDGPASAQILESLYSILCSQFVLLPSSMPQFANKLVSSGFYRLAVEHKALLCAGNRNPNLNASCCGFLQKLSMCLLFQSDPPCGSFHDFEEVEYLLQCSLSSLCCHLSDWPSLLCEYQEPKAVQYCLVMILYLALKQGDRLLPDQTVFSSVVALLQSVQEEGNCVIPCSVLRSALYLLAVTQESSLNLVGAHLNCIIKVLSSCQNFSSLYSHHPALLHFIWRYPELAEKFGALVLELWFIKKSQTDAMKNTADVQETDEMIVSQTQQQDEELDLQALEMLSLMEKYPNVVLTLLDMVVSGGAPLAEHVLDVLKALQRISVDNIANGLGQGHAAPVNSLPVVLKLLCLTQASDPPSPAIYSNMEGVHFKLLYHVSSIGGMLKPTNTESLLPALNFLQCCLSLSPAHSSDRAVSMLLSNSGLMDQLQTVISSSSALSPPPSACPPSALLCCSHLLLSSLIALQHIHSTQVHKSIIWSLDTAVHRLFCQKRKTDNLLLVSYLRMLQALLDVDMASSVVCLSTGPGLVGPRPLEAEDGALYPLGSTGAQCLLTALSGLLMQKHELLLRTSVNCLSSLLGFLKRKYPASAEHAVCQPWSRFLLYCKLNSGEKGLLHPALLRLITLLLQYSSTAVLWEPDLLHVIDTVERSGMKELNHEAARGLELLLTQIQRSVPLPTEGHKLRVRKMMESLGAQTSSESCNARLSNVLHVGDVSLCMSEFSLKTG</sequence>
<keyword evidence="2" id="KW-1185">Reference proteome</keyword>
<evidence type="ECO:0000313" key="2">
    <source>
        <dbReference type="Proteomes" id="UP001311232"/>
    </source>
</evidence>
<comment type="caution">
    <text evidence="1">The sequence shown here is derived from an EMBL/GenBank/DDBJ whole genome shotgun (WGS) entry which is preliminary data.</text>
</comment>
<evidence type="ECO:0008006" key="3">
    <source>
        <dbReference type="Google" id="ProtNLM"/>
    </source>
</evidence>
<protein>
    <recommendedName>
        <fullName evidence="3">Meiosis inhibitor protein 1</fullName>
    </recommendedName>
</protein>
<dbReference type="SUPFAM" id="SSF48371">
    <property type="entry name" value="ARM repeat"/>
    <property type="match status" value="1"/>
</dbReference>
<organism evidence="1 2">
    <name type="scientific">Crenichthys baileyi</name>
    <name type="common">White River springfish</name>
    <dbReference type="NCBI Taxonomy" id="28760"/>
    <lineage>
        <taxon>Eukaryota</taxon>
        <taxon>Metazoa</taxon>
        <taxon>Chordata</taxon>
        <taxon>Craniata</taxon>
        <taxon>Vertebrata</taxon>
        <taxon>Euteleostomi</taxon>
        <taxon>Actinopterygii</taxon>
        <taxon>Neopterygii</taxon>
        <taxon>Teleostei</taxon>
        <taxon>Neoteleostei</taxon>
        <taxon>Acanthomorphata</taxon>
        <taxon>Ovalentaria</taxon>
        <taxon>Atherinomorphae</taxon>
        <taxon>Cyprinodontiformes</taxon>
        <taxon>Goodeidae</taxon>
        <taxon>Crenichthys</taxon>
    </lineage>
</organism>
<name>A0AAV9RDN8_9TELE</name>
<dbReference type="InterPro" id="IPR052133">
    <property type="entry name" value="Immune_Signaling-Apoptosis_Reg"/>
</dbReference>
<accession>A0AAV9RDN8</accession>
<evidence type="ECO:0000313" key="1">
    <source>
        <dbReference type="EMBL" id="KAK5606820.1"/>
    </source>
</evidence>
<dbReference type="Proteomes" id="UP001311232">
    <property type="component" value="Unassembled WGS sequence"/>
</dbReference>
<dbReference type="EMBL" id="JAHHUM010002049">
    <property type="protein sequence ID" value="KAK5606820.1"/>
    <property type="molecule type" value="Genomic_DNA"/>
</dbReference>